<evidence type="ECO:0000259" key="1">
    <source>
        <dbReference type="Pfam" id="PF25372"/>
    </source>
</evidence>
<dbReference type="GeneID" id="120250279"/>
<keyword evidence="2" id="KW-1185">Reference proteome</keyword>
<dbReference type="Pfam" id="PF25372">
    <property type="entry name" value="DUF7885"/>
    <property type="match status" value="2"/>
</dbReference>
<dbReference type="GO" id="GO:0031146">
    <property type="term" value="P:SCF-dependent proteasomal ubiquitin-dependent protein catabolic process"/>
    <property type="evidence" value="ECO:0007669"/>
    <property type="project" value="TreeGrafter"/>
</dbReference>
<evidence type="ECO:0000313" key="2">
    <source>
        <dbReference type="Proteomes" id="UP001515500"/>
    </source>
</evidence>
<dbReference type="InterPro" id="IPR057207">
    <property type="entry name" value="FBXL15_LRR"/>
</dbReference>
<name>A0AB40AJA7_DIOCR</name>
<reference evidence="3" key="1">
    <citation type="submission" date="2025-08" db="UniProtKB">
        <authorList>
            <consortium name="RefSeq"/>
        </authorList>
    </citation>
    <scope>IDENTIFICATION</scope>
</reference>
<dbReference type="InterPro" id="IPR032675">
    <property type="entry name" value="LRR_dom_sf"/>
</dbReference>
<dbReference type="AlphaFoldDB" id="A0AB40AJA7"/>
<feature type="domain" description="F-box/LRR-repeat protein 15-like leucin rich repeat" evidence="1">
    <location>
        <begin position="112"/>
        <end position="263"/>
    </location>
</feature>
<dbReference type="Gene3D" id="3.80.10.10">
    <property type="entry name" value="Ribonuclease Inhibitor"/>
    <property type="match status" value="3"/>
</dbReference>
<protein>
    <submittedName>
        <fullName evidence="3">F-box/LRR-repeat protein 3-like</fullName>
    </submittedName>
</protein>
<feature type="domain" description="F-box/LRR-repeat protein 15-like leucin rich repeat" evidence="1">
    <location>
        <begin position="337"/>
        <end position="571"/>
    </location>
</feature>
<dbReference type="Proteomes" id="UP001515500">
    <property type="component" value="Chromosome 19"/>
</dbReference>
<dbReference type="PANTHER" id="PTHR13318">
    <property type="entry name" value="PARTNER OF PAIRED, ISOFORM B-RELATED"/>
    <property type="match status" value="1"/>
</dbReference>
<dbReference type="InterPro" id="IPR006553">
    <property type="entry name" value="Leu-rich_rpt_Cys-con_subtyp"/>
</dbReference>
<dbReference type="SUPFAM" id="SSF52047">
    <property type="entry name" value="RNI-like"/>
    <property type="match status" value="2"/>
</dbReference>
<dbReference type="GO" id="GO:0019005">
    <property type="term" value="C:SCF ubiquitin ligase complex"/>
    <property type="evidence" value="ECO:0007669"/>
    <property type="project" value="TreeGrafter"/>
</dbReference>
<gene>
    <name evidence="3" type="primary">LOC120250279</name>
</gene>
<proteinExistence type="predicted"/>
<evidence type="ECO:0000313" key="3">
    <source>
        <dbReference type="RefSeq" id="XP_039115012.1"/>
    </source>
</evidence>
<sequence>MAPHHAHITVLPVDLLIYIIDRVPEPADRKSIRLVSRAFHRAECLQRRDLNVIRREALGMLIRCYGAIESLDLSACAGLDDTCLSAALGGGAAPGLRKVNLSRASGVRWRGLAAMVRGCPRLESVDLSHCVGVGDREVAVLAMLAGLKELRLDKCLGVSDVGLAKVAVGCPGLEKLRIKWCLEISDLGIKLLANKCQNLKFLDISYLLVTNKSLHSISTLGRLEVLKMVGCYYITDDGLNYFNNEKNCNTLLSVDVSRCHNVSAFGLVSIIEGHKSLRKLKASDCYVDLPLNCLSKLGMLTNGFHTIKVDGSEVSEPRLKIIGANCKGLTKIGLGKCKGVTDENISELVSNCADLKTIDLTCCHDVTDDSLIAIANSCKKLESLLLESCSLITDEGLVYIGICCPNLQEVDLTDCDLDDSALESLSRCSELMKLKLGLCPSITDDGLDYIAKCEKLQELDLYRCTGIGDDGLAALAYGCKKIRKLNLCYCTRISDQGMKYVSCLPELKDLELRGLTQVTSLGIVAIAFGCKNLTELDLKRCSAVDDLGFLGLARYAINLRQINISYCNISEQVLIRLLWNLRCLQDVKLVHLTHVRKEGFMLALRSCLDKLKKLKLPTILKDVISPALIQILQDKGCRIRWVDKPIPFYMKDSPPSSPDP</sequence>
<accession>A0AB40AJA7</accession>
<organism evidence="2 3">
    <name type="scientific">Dioscorea cayennensis subsp. rotundata</name>
    <name type="common">White Guinea yam</name>
    <name type="synonym">Dioscorea rotundata</name>
    <dbReference type="NCBI Taxonomy" id="55577"/>
    <lineage>
        <taxon>Eukaryota</taxon>
        <taxon>Viridiplantae</taxon>
        <taxon>Streptophyta</taxon>
        <taxon>Embryophyta</taxon>
        <taxon>Tracheophyta</taxon>
        <taxon>Spermatophyta</taxon>
        <taxon>Magnoliopsida</taxon>
        <taxon>Liliopsida</taxon>
        <taxon>Dioscoreales</taxon>
        <taxon>Dioscoreaceae</taxon>
        <taxon>Dioscorea</taxon>
    </lineage>
</organism>
<dbReference type="FunFam" id="3.80.10.10:FF:000276">
    <property type="entry name" value="F-box/LRR-repeat protein 3"/>
    <property type="match status" value="1"/>
</dbReference>
<dbReference type="SMART" id="SM00367">
    <property type="entry name" value="LRR_CC"/>
    <property type="match status" value="15"/>
</dbReference>
<dbReference type="RefSeq" id="XP_039115012.1">
    <property type="nucleotide sequence ID" value="XM_039259078.1"/>
</dbReference>
<dbReference type="SUPFAM" id="SSF52058">
    <property type="entry name" value="L domain-like"/>
    <property type="match status" value="1"/>
</dbReference>